<comment type="caution">
    <text evidence="1">The sequence shown here is derived from an EMBL/GenBank/DDBJ whole genome shotgun (WGS) entry which is preliminary data.</text>
</comment>
<name>A0A5B7IX58_PORTR</name>
<gene>
    <name evidence="1" type="ORF">E2C01_081925</name>
</gene>
<dbReference type="Proteomes" id="UP000324222">
    <property type="component" value="Unassembled WGS sequence"/>
</dbReference>
<evidence type="ECO:0000313" key="1">
    <source>
        <dbReference type="EMBL" id="MPC87075.1"/>
    </source>
</evidence>
<sequence length="66" mass="7186">MDGWTSGWERRENNPTSTAAALLTSTREGSDSANVFTFSGRRSGYRSFSLRIDSCSGESSKVSSSR</sequence>
<proteinExistence type="predicted"/>
<reference evidence="1 2" key="1">
    <citation type="submission" date="2019-05" db="EMBL/GenBank/DDBJ databases">
        <title>Another draft genome of Portunus trituberculatus and its Hox gene families provides insights of decapod evolution.</title>
        <authorList>
            <person name="Jeong J.-H."/>
            <person name="Song I."/>
            <person name="Kim S."/>
            <person name="Choi T."/>
            <person name="Kim D."/>
            <person name="Ryu S."/>
            <person name="Kim W."/>
        </authorList>
    </citation>
    <scope>NUCLEOTIDE SEQUENCE [LARGE SCALE GENOMIC DNA]</scope>
    <source>
        <tissue evidence="1">Muscle</tissue>
    </source>
</reference>
<keyword evidence="2" id="KW-1185">Reference proteome</keyword>
<dbReference type="AlphaFoldDB" id="A0A5B7IX58"/>
<dbReference type="EMBL" id="VSRR010073441">
    <property type="protein sequence ID" value="MPC87075.1"/>
    <property type="molecule type" value="Genomic_DNA"/>
</dbReference>
<organism evidence="1 2">
    <name type="scientific">Portunus trituberculatus</name>
    <name type="common">Swimming crab</name>
    <name type="synonym">Neptunus trituberculatus</name>
    <dbReference type="NCBI Taxonomy" id="210409"/>
    <lineage>
        <taxon>Eukaryota</taxon>
        <taxon>Metazoa</taxon>
        <taxon>Ecdysozoa</taxon>
        <taxon>Arthropoda</taxon>
        <taxon>Crustacea</taxon>
        <taxon>Multicrustacea</taxon>
        <taxon>Malacostraca</taxon>
        <taxon>Eumalacostraca</taxon>
        <taxon>Eucarida</taxon>
        <taxon>Decapoda</taxon>
        <taxon>Pleocyemata</taxon>
        <taxon>Brachyura</taxon>
        <taxon>Eubrachyura</taxon>
        <taxon>Portunoidea</taxon>
        <taxon>Portunidae</taxon>
        <taxon>Portuninae</taxon>
        <taxon>Portunus</taxon>
    </lineage>
</organism>
<accession>A0A5B7IX58</accession>
<evidence type="ECO:0000313" key="2">
    <source>
        <dbReference type="Proteomes" id="UP000324222"/>
    </source>
</evidence>
<protein>
    <submittedName>
        <fullName evidence="1">Uncharacterized protein</fullName>
    </submittedName>
</protein>